<proteinExistence type="predicted"/>
<gene>
    <name evidence="2" type="ORF">C7444_1138</name>
</gene>
<protein>
    <submittedName>
        <fullName evidence="2">HAD superfamily hydrolase (TIGR01509 family)</fullName>
    </submittedName>
</protein>
<dbReference type="EMBL" id="QJJS01000013">
    <property type="protein sequence ID" value="PXW94517.1"/>
    <property type="molecule type" value="Genomic_DNA"/>
</dbReference>
<dbReference type="SFLD" id="SFLDG01129">
    <property type="entry name" value="C1.5:_HAD__Beta-PGM__Phosphata"/>
    <property type="match status" value="1"/>
</dbReference>
<dbReference type="InterPro" id="IPR023198">
    <property type="entry name" value="PGP-like_dom2"/>
</dbReference>
<name>A0A318H1N1_9BURK</name>
<feature type="region of interest" description="Disordered" evidence="1">
    <location>
        <begin position="252"/>
        <end position="274"/>
    </location>
</feature>
<dbReference type="PRINTS" id="PR00413">
    <property type="entry name" value="HADHALOGNASE"/>
</dbReference>
<dbReference type="Pfam" id="PF00702">
    <property type="entry name" value="Hydrolase"/>
    <property type="match status" value="1"/>
</dbReference>
<keyword evidence="2" id="KW-0378">Hydrolase</keyword>
<evidence type="ECO:0000313" key="3">
    <source>
        <dbReference type="Proteomes" id="UP000247811"/>
    </source>
</evidence>
<dbReference type="PANTHER" id="PTHR42896">
    <property type="entry name" value="XYLULOSE-1,5-BISPHOSPHATE (XUBP) PHOSPHATASE"/>
    <property type="match status" value="1"/>
</dbReference>
<dbReference type="InterPro" id="IPR023214">
    <property type="entry name" value="HAD_sf"/>
</dbReference>
<evidence type="ECO:0000256" key="1">
    <source>
        <dbReference type="SAM" id="MobiDB-lite"/>
    </source>
</evidence>
<evidence type="ECO:0000313" key="2">
    <source>
        <dbReference type="EMBL" id="PXW94517.1"/>
    </source>
</evidence>
<dbReference type="InterPro" id="IPR044999">
    <property type="entry name" value="CbbY-like"/>
</dbReference>
<dbReference type="Proteomes" id="UP000247811">
    <property type="component" value="Unassembled WGS sequence"/>
</dbReference>
<dbReference type="Gene3D" id="1.10.150.240">
    <property type="entry name" value="Putative phosphatase, domain 2"/>
    <property type="match status" value="1"/>
</dbReference>
<organism evidence="2 3">
    <name type="scientific">Sphaerotilus hippei</name>
    <dbReference type="NCBI Taxonomy" id="744406"/>
    <lineage>
        <taxon>Bacteria</taxon>
        <taxon>Pseudomonadati</taxon>
        <taxon>Pseudomonadota</taxon>
        <taxon>Betaproteobacteria</taxon>
        <taxon>Burkholderiales</taxon>
        <taxon>Sphaerotilaceae</taxon>
        <taxon>Sphaerotilus</taxon>
    </lineage>
</organism>
<comment type="caution">
    <text evidence="2">The sequence shown here is derived from an EMBL/GenBank/DDBJ whole genome shotgun (WGS) entry which is preliminary data.</text>
</comment>
<reference evidence="2 3" key="1">
    <citation type="submission" date="2018-05" db="EMBL/GenBank/DDBJ databases">
        <title>Genomic Encyclopedia of Type Strains, Phase IV (KMG-IV): sequencing the most valuable type-strain genomes for metagenomic binning, comparative biology and taxonomic classification.</title>
        <authorList>
            <person name="Goeker M."/>
        </authorList>
    </citation>
    <scope>NUCLEOTIDE SEQUENCE [LARGE SCALE GENOMIC DNA]</scope>
    <source>
        <strain evidence="2 3">DSM 566</strain>
    </source>
</reference>
<dbReference type="AlphaFoldDB" id="A0A318H1N1"/>
<sequence>MLRALIWDVDGTIAETELDGHRVAFNLAFKEFGLCWRWGRARYLELLQVTGGRERLLHDLAQRPPSQVPAGAVERERLVRALHQRKNQLYAQRVARGEVRARPGVLALMAQARAAGLQQAIATTTSRGNVQALMSSLLGERWRAGFAAVVCGEDVERKKPDPQVYHQALAQLGVAAHEALALEDSAPGLAAAVAAGVPVLLTRSAAGAVGPMPAALAEGGDLEGEFHGPAGAWPGGAQLLIALQAHWPGLPTADGPAGHEAPATRAGPWLSAPC</sequence>
<dbReference type="GO" id="GO:0016787">
    <property type="term" value="F:hydrolase activity"/>
    <property type="evidence" value="ECO:0007669"/>
    <property type="project" value="UniProtKB-KW"/>
</dbReference>
<keyword evidence="3" id="KW-1185">Reference proteome</keyword>
<dbReference type="PANTHER" id="PTHR42896:SF2">
    <property type="entry name" value="CBBY-LIKE PROTEIN"/>
    <property type="match status" value="1"/>
</dbReference>
<dbReference type="NCBIfam" id="TIGR01509">
    <property type="entry name" value="HAD-SF-IA-v3"/>
    <property type="match status" value="1"/>
</dbReference>
<dbReference type="OrthoDB" id="5293434at2"/>
<dbReference type="InterPro" id="IPR006439">
    <property type="entry name" value="HAD-SF_hydro_IA"/>
</dbReference>
<dbReference type="SFLD" id="SFLDS00003">
    <property type="entry name" value="Haloacid_Dehalogenase"/>
    <property type="match status" value="1"/>
</dbReference>
<dbReference type="SUPFAM" id="SSF56784">
    <property type="entry name" value="HAD-like"/>
    <property type="match status" value="1"/>
</dbReference>
<dbReference type="InterPro" id="IPR036412">
    <property type="entry name" value="HAD-like_sf"/>
</dbReference>
<dbReference type="Gene3D" id="3.40.50.1000">
    <property type="entry name" value="HAD superfamily/HAD-like"/>
    <property type="match status" value="1"/>
</dbReference>
<accession>A0A318H1N1</accession>